<dbReference type="CDD" id="cd02440">
    <property type="entry name" value="AdoMet_MTases"/>
    <property type="match status" value="1"/>
</dbReference>
<evidence type="ECO:0000256" key="2">
    <source>
        <dbReference type="ARBA" id="ARBA00022679"/>
    </source>
</evidence>
<dbReference type="InterPro" id="IPR041698">
    <property type="entry name" value="Methyltransf_25"/>
</dbReference>
<comment type="catalytic activity">
    <reaction evidence="5">
        <text>malonyl-[ACP] + S-adenosyl-L-methionine = malonyl-[ACP] methyl ester + S-adenosyl-L-homocysteine</text>
        <dbReference type="Rhea" id="RHEA:17105"/>
        <dbReference type="Rhea" id="RHEA-COMP:9623"/>
        <dbReference type="Rhea" id="RHEA-COMP:9954"/>
        <dbReference type="ChEBI" id="CHEBI:57856"/>
        <dbReference type="ChEBI" id="CHEBI:59789"/>
        <dbReference type="ChEBI" id="CHEBI:78449"/>
        <dbReference type="ChEBI" id="CHEBI:78845"/>
        <dbReference type="EC" id="2.1.1.197"/>
    </reaction>
</comment>
<dbReference type="GO" id="GO:0032259">
    <property type="term" value="P:methylation"/>
    <property type="evidence" value="ECO:0007669"/>
    <property type="project" value="UniProtKB-KW"/>
</dbReference>
<comment type="function">
    <text evidence="5">Converts the free carboxyl group of a malonyl-thioester to its methyl ester by transfer of a methyl group from S-adenosyl-L-methionine (SAM). It allows to synthesize pimeloyl-ACP via the fatty acid synthetic pathway.</text>
</comment>
<protein>
    <recommendedName>
        <fullName evidence="5">Malonyl-[acyl-carrier protein] O-methyltransferase</fullName>
        <shortName evidence="5">Malonyl-ACP O-methyltransferase</shortName>
        <ecNumber evidence="5">2.1.1.197</ecNumber>
    </recommendedName>
    <alternativeName>
        <fullName evidence="5">Biotin synthesis protein BioC</fullName>
    </alternativeName>
</protein>
<comment type="similarity">
    <text evidence="5">Belongs to the methyltransferase superfamily.</text>
</comment>
<dbReference type="EMBL" id="FPJW01000009">
    <property type="protein sequence ID" value="SFX67118.1"/>
    <property type="molecule type" value="Genomic_DNA"/>
</dbReference>
<dbReference type="InterPro" id="IPR029063">
    <property type="entry name" value="SAM-dependent_MTases_sf"/>
</dbReference>
<dbReference type="PANTHER" id="PTHR43591:SF24">
    <property type="entry name" value="2-METHOXY-6-POLYPRENYL-1,4-BENZOQUINOL METHYLASE, MITOCHONDRIAL"/>
    <property type="match status" value="1"/>
</dbReference>
<organism evidence="7 8">
    <name type="scientific">Marinospirillum alkaliphilum DSM 21637</name>
    <dbReference type="NCBI Taxonomy" id="1122209"/>
    <lineage>
        <taxon>Bacteria</taxon>
        <taxon>Pseudomonadati</taxon>
        <taxon>Pseudomonadota</taxon>
        <taxon>Gammaproteobacteria</taxon>
        <taxon>Oceanospirillales</taxon>
        <taxon>Oceanospirillaceae</taxon>
        <taxon>Marinospirillum</taxon>
    </lineage>
</organism>
<dbReference type="AlphaFoldDB" id="A0A1K1YYV5"/>
<gene>
    <name evidence="5" type="primary">bioC</name>
    <name evidence="7" type="ORF">SAMN02745752_02484</name>
</gene>
<keyword evidence="2 5" id="KW-0808">Transferase</keyword>
<dbReference type="STRING" id="1122209.SAMN02745752_02484"/>
<keyword evidence="1 5" id="KW-0489">Methyltransferase</keyword>
<evidence type="ECO:0000256" key="3">
    <source>
        <dbReference type="ARBA" id="ARBA00022691"/>
    </source>
</evidence>
<dbReference type="RefSeq" id="WP_072326809.1">
    <property type="nucleotide sequence ID" value="NZ_FPJW01000009.1"/>
</dbReference>
<dbReference type="GO" id="GO:0102130">
    <property type="term" value="F:malonyl-CoA methyltransferase activity"/>
    <property type="evidence" value="ECO:0007669"/>
    <property type="project" value="UniProtKB-EC"/>
</dbReference>
<accession>A0A1K1YYV5</accession>
<dbReference type="EC" id="2.1.1.197" evidence="5"/>
<keyword evidence="3 5" id="KW-0949">S-adenosyl-L-methionine</keyword>
<dbReference type="Proteomes" id="UP000182350">
    <property type="component" value="Unassembled WGS sequence"/>
</dbReference>
<evidence type="ECO:0000256" key="1">
    <source>
        <dbReference type="ARBA" id="ARBA00022603"/>
    </source>
</evidence>
<dbReference type="Gene3D" id="3.40.50.150">
    <property type="entry name" value="Vaccinia Virus protein VP39"/>
    <property type="match status" value="1"/>
</dbReference>
<evidence type="ECO:0000259" key="6">
    <source>
        <dbReference type="Pfam" id="PF13649"/>
    </source>
</evidence>
<keyword evidence="8" id="KW-1185">Reference proteome</keyword>
<evidence type="ECO:0000256" key="4">
    <source>
        <dbReference type="ARBA" id="ARBA00022756"/>
    </source>
</evidence>
<dbReference type="GO" id="GO:0009102">
    <property type="term" value="P:biotin biosynthetic process"/>
    <property type="evidence" value="ECO:0007669"/>
    <property type="project" value="UniProtKB-UniRule"/>
</dbReference>
<dbReference type="Pfam" id="PF13649">
    <property type="entry name" value="Methyltransf_25"/>
    <property type="match status" value="1"/>
</dbReference>
<dbReference type="HAMAP" id="MF_00835">
    <property type="entry name" value="BioC"/>
    <property type="match status" value="1"/>
</dbReference>
<comment type="pathway">
    <text evidence="5">Cofactor biosynthesis; biotin biosynthesis.</text>
</comment>
<feature type="domain" description="Methyltransferase" evidence="6">
    <location>
        <begin position="41"/>
        <end position="134"/>
    </location>
</feature>
<dbReference type="UniPathway" id="UPA00078"/>
<evidence type="ECO:0000313" key="8">
    <source>
        <dbReference type="Proteomes" id="UP000182350"/>
    </source>
</evidence>
<evidence type="ECO:0000256" key="5">
    <source>
        <dbReference type="HAMAP-Rule" id="MF_00835"/>
    </source>
</evidence>
<name>A0A1K1YYV5_9GAMM</name>
<dbReference type="GO" id="GO:0010340">
    <property type="term" value="F:carboxyl-O-methyltransferase activity"/>
    <property type="evidence" value="ECO:0007669"/>
    <property type="project" value="UniProtKB-UniRule"/>
</dbReference>
<dbReference type="PANTHER" id="PTHR43591">
    <property type="entry name" value="METHYLTRANSFERASE"/>
    <property type="match status" value="1"/>
</dbReference>
<dbReference type="InterPro" id="IPR011814">
    <property type="entry name" value="BioC"/>
</dbReference>
<dbReference type="OrthoDB" id="9760689at2"/>
<dbReference type="SUPFAM" id="SSF53335">
    <property type="entry name" value="S-adenosyl-L-methionine-dependent methyltransferases"/>
    <property type="match status" value="1"/>
</dbReference>
<proteinExistence type="inferred from homology"/>
<evidence type="ECO:0000313" key="7">
    <source>
        <dbReference type="EMBL" id="SFX67118.1"/>
    </source>
</evidence>
<reference evidence="7 8" key="1">
    <citation type="submission" date="2016-11" db="EMBL/GenBank/DDBJ databases">
        <authorList>
            <person name="Jaros S."/>
            <person name="Januszkiewicz K."/>
            <person name="Wedrychowicz H."/>
        </authorList>
    </citation>
    <scope>NUCLEOTIDE SEQUENCE [LARGE SCALE GENOMIC DNA]</scope>
    <source>
        <strain evidence="7 8">DSM 21637</strain>
    </source>
</reference>
<keyword evidence="4 5" id="KW-0093">Biotin biosynthesis</keyword>
<sequence>MNRPVQACFDRGANAYLQLAQAQVQMTSKLWALRPIHAQRVLDLGCGPGHWTRQLEEAYPQAQVLGVDLSQQMLREARSVTANRSSIGWLQADAAALPLPSATFDLVFSSLMLQWCTDPCRVLQEMRHVLQPGGTACIATLLPGSLQEIDQVWTQTGLQSQVLPFHRLAAYQDWVEQSGLQALQMTVSRETFYYADARRLLASVRAVGAGAASVTRGLTPGLWQRLQAGFEQYRSPQGLPLTYQLLIMQLRKP</sequence>